<protein>
    <recommendedName>
        <fullName evidence="1">GH18 domain-containing protein</fullName>
    </recommendedName>
</protein>
<evidence type="ECO:0000259" key="1">
    <source>
        <dbReference type="Pfam" id="PF00704"/>
    </source>
</evidence>
<dbReference type="EMBL" id="UYYB01005662">
    <property type="protein sequence ID" value="VDM67489.1"/>
    <property type="molecule type" value="Genomic_DNA"/>
</dbReference>
<gene>
    <name evidence="2" type="ORF">SVUK_LOCUS2487</name>
</gene>
<name>A0A3P7IKS9_STRVU</name>
<dbReference type="InterPro" id="IPR001223">
    <property type="entry name" value="Glyco_hydro18_cat"/>
</dbReference>
<accession>A0A3P7IKS9</accession>
<evidence type="ECO:0000313" key="3">
    <source>
        <dbReference type="Proteomes" id="UP000270094"/>
    </source>
</evidence>
<organism evidence="2 3">
    <name type="scientific">Strongylus vulgaris</name>
    <name type="common">Blood worm</name>
    <dbReference type="NCBI Taxonomy" id="40348"/>
    <lineage>
        <taxon>Eukaryota</taxon>
        <taxon>Metazoa</taxon>
        <taxon>Ecdysozoa</taxon>
        <taxon>Nematoda</taxon>
        <taxon>Chromadorea</taxon>
        <taxon>Rhabditida</taxon>
        <taxon>Rhabditina</taxon>
        <taxon>Rhabditomorpha</taxon>
        <taxon>Strongyloidea</taxon>
        <taxon>Strongylidae</taxon>
        <taxon>Strongylus</taxon>
    </lineage>
</organism>
<reference evidence="2 3" key="1">
    <citation type="submission" date="2018-11" db="EMBL/GenBank/DDBJ databases">
        <authorList>
            <consortium name="Pathogen Informatics"/>
        </authorList>
    </citation>
    <scope>NUCLEOTIDE SEQUENCE [LARGE SCALE GENOMIC DNA]</scope>
</reference>
<proteinExistence type="predicted"/>
<dbReference type="OrthoDB" id="73875at2759"/>
<dbReference type="SUPFAM" id="SSF51445">
    <property type="entry name" value="(Trans)glycosidases"/>
    <property type="match status" value="1"/>
</dbReference>
<evidence type="ECO:0000313" key="2">
    <source>
        <dbReference type="EMBL" id="VDM67489.1"/>
    </source>
</evidence>
<dbReference type="Gene3D" id="3.10.50.10">
    <property type="match status" value="1"/>
</dbReference>
<keyword evidence="3" id="KW-1185">Reference proteome</keyword>
<dbReference type="AlphaFoldDB" id="A0A3P7IKS9"/>
<dbReference type="GO" id="GO:0005975">
    <property type="term" value="P:carbohydrate metabolic process"/>
    <property type="evidence" value="ECO:0007669"/>
    <property type="project" value="InterPro"/>
</dbReference>
<dbReference type="InterPro" id="IPR029070">
    <property type="entry name" value="Chitinase_insertion_sf"/>
</dbReference>
<feature type="domain" description="GH18" evidence="1">
    <location>
        <begin position="32"/>
        <end position="207"/>
    </location>
</feature>
<dbReference type="Pfam" id="PF00704">
    <property type="entry name" value="Glyco_hydro_18"/>
    <property type="match status" value="1"/>
</dbReference>
<dbReference type="Gene3D" id="3.20.20.80">
    <property type="entry name" value="Glycosidases"/>
    <property type="match status" value="1"/>
</dbReference>
<dbReference type="InterPro" id="IPR017853">
    <property type="entry name" value="GH"/>
</dbReference>
<dbReference type="Proteomes" id="UP000270094">
    <property type="component" value="Unassembled WGS sequence"/>
</dbReference>
<sequence>MDREEFAQMMLSAAAYLMNIAEQSMRITFDRDRAKRLKLAGSIRSFIDRLAFNGVELRCAHLVSKATKLQFAHFLRLLNKEMKKNATGECGNTVSLRLSAYHENLRTAYDVMVLNTLHHIVLEPFTVPLLPDAAFAHSPLFTVDVDDAKTTSIDSTVRNWEESGLMRSKILLQVPSYGMEQLLLNSSDHGVGKPTEREYAIIGQAEVVTRQQIGVNSF</sequence>